<name>A0A0R1PYF8_9LACO</name>
<dbReference type="NCBIfam" id="TIGR00370">
    <property type="entry name" value="5-oxoprolinase subunit PxpB"/>
    <property type="match status" value="1"/>
</dbReference>
<dbReference type="EMBL" id="AZEG01000045">
    <property type="protein sequence ID" value="KRL33707.1"/>
    <property type="molecule type" value="Genomic_DNA"/>
</dbReference>
<evidence type="ECO:0000256" key="1">
    <source>
        <dbReference type="ARBA" id="ARBA00022741"/>
    </source>
</evidence>
<dbReference type="SMART" id="SM00796">
    <property type="entry name" value="AHS1"/>
    <property type="match status" value="1"/>
</dbReference>
<dbReference type="STRING" id="1423812.FD20_GL001824"/>
<dbReference type="InterPro" id="IPR003833">
    <property type="entry name" value="CT_C_D"/>
</dbReference>
<dbReference type="SUPFAM" id="SSF160467">
    <property type="entry name" value="PH0987 N-terminal domain-like"/>
    <property type="match status" value="1"/>
</dbReference>
<dbReference type="PANTHER" id="PTHR34698">
    <property type="entry name" value="5-OXOPROLINASE SUBUNIT B"/>
    <property type="match status" value="1"/>
</dbReference>
<dbReference type="InterPro" id="IPR029000">
    <property type="entry name" value="Cyclophilin-like_dom_sf"/>
</dbReference>
<dbReference type="Gene3D" id="3.30.1360.40">
    <property type="match status" value="1"/>
</dbReference>
<evidence type="ECO:0000259" key="4">
    <source>
        <dbReference type="SMART" id="SM00796"/>
    </source>
</evidence>
<reference evidence="5 6" key="1">
    <citation type="journal article" date="2015" name="Genome Announc.">
        <title>Expanding the biotechnology potential of lactobacilli through comparative genomics of 213 strains and associated genera.</title>
        <authorList>
            <person name="Sun Z."/>
            <person name="Harris H.M."/>
            <person name="McCann A."/>
            <person name="Guo C."/>
            <person name="Argimon S."/>
            <person name="Zhang W."/>
            <person name="Yang X."/>
            <person name="Jeffery I.B."/>
            <person name="Cooney J.C."/>
            <person name="Kagawa T.F."/>
            <person name="Liu W."/>
            <person name="Song Y."/>
            <person name="Salvetti E."/>
            <person name="Wrobel A."/>
            <person name="Rasinkangas P."/>
            <person name="Parkhill J."/>
            <person name="Rea M.C."/>
            <person name="O'Sullivan O."/>
            <person name="Ritari J."/>
            <person name="Douillard F.P."/>
            <person name="Paul Ross R."/>
            <person name="Yang R."/>
            <person name="Briner A.E."/>
            <person name="Felis G.E."/>
            <person name="de Vos W.M."/>
            <person name="Barrangou R."/>
            <person name="Klaenhammer T.R."/>
            <person name="Caufield P.W."/>
            <person name="Cui Y."/>
            <person name="Zhang H."/>
            <person name="O'Toole P.W."/>
        </authorList>
    </citation>
    <scope>NUCLEOTIDE SEQUENCE [LARGE SCALE GENOMIC DNA]</scope>
    <source>
        <strain evidence="5 6">DSM 19971</strain>
    </source>
</reference>
<gene>
    <name evidence="5" type="ORF">FD20_GL001824</name>
</gene>
<keyword evidence="2 5" id="KW-0378">Hydrolase</keyword>
<evidence type="ECO:0000256" key="3">
    <source>
        <dbReference type="ARBA" id="ARBA00022840"/>
    </source>
</evidence>
<dbReference type="Proteomes" id="UP000051155">
    <property type="component" value="Unassembled WGS sequence"/>
</dbReference>
<sequence>MECDYHFVPVGEQSLNIVFPEVIDAEENRLIHTLARVLSNTDVGIVATIPAYHTLTVNFDFLRTNFTSLTNEIEALIKSHPLLKDEEKKHIIELPVCYDEEFGPDLKSVLEYGKITFEDLVKLHTKDPYLIYMMGFMPGFAYMGSVSDKIAMSRLKNPRAKVPAGSVAVAGKQTGMYPIEAPGGWRLLGRTPVKLYDPRHPKPRYNAGDYIKFRAISKNDYYYIQKLDLKGKYQLKELF</sequence>
<evidence type="ECO:0000313" key="5">
    <source>
        <dbReference type="EMBL" id="KRL33707.1"/>
    </source>
</evidence>
<organism evidence="5 6">
    <name type="scientific">Liquorilactobacillus uvarum DSM 19971</name>
    <dbReference type="NCBI Taxonomy" id="1423812"/>
    <lineage>
        <taxon>Bacteria</taxon>
        <taxon>Bacillati</taxon>
        <taxon>Bacillota</taxon>
        <taxon>Bacilli</taxon>
        <taxon>Lactobacillales</taxon>
        <taxon>Lactobacillaceae</taxon>
        <taxon>Liquorilactobacillus</taxon>
    </lineage>
</organism>
<keyword evidence="3" id="KW-0067">ATP-binding</keyword>
<dbReference type="GO" id="GO:0005524">
    <property type="term" value="F:ATP binding"/>
    <property type="evidence" value="ECO:0007669"/>
    <property type="project" value="UniProtKB-KW"/>
</dbReference>
<dbReference type="InterPro" id="IPR010016">
    <property type="entry name" value="PxpB"/>
</dbReference>
<feature type="domain" description="Carboxyltransferase" evidence="4">
    <location>
        <begin position="5"/>
        <end position="206"/>
    </location>
</feature>
<comment type="caution">
    <text evidence="5">The sequence shown here is derived from an EMBL/GenBank/DDBJ whole genome shotgun (WGS) entry which is preliminary data.</text>
</comment>
<protein>
    <submittedName>
        <fullName evidence="5">Allophanate hydrolase 2 subunit 1</fullName>
    </submittedName>
</protein>
<dbReference type="SUPFAM" id="SSF50891">
    <property type="entry name" value="Cyclophilin-like"/>
    <property type="match status" value="1"/>
</dbReference>
<proteinExistence type="predicted"/>
<dbReference type="RefSeq" id="WP_057738677.1">
    <property type="nucleotide sequence ID" value="NZ_AZEG01000045.1"/>
</dbReference>
<dbReference type="GO" id="GO:0016787">
    <property type="term" value="F:hydrolase activity"/>
    <property type="evidence" value="ECO:0007669"/>
    <property type="project" value="UniProtKB-KW"/>
</dbReference>
<dbReference type="OrthoDB" id="9778567at2"/>
<evidence type="ECO:0000256" key="2">
    <source>
        <dbReference type="ARBA" id="ARBA00022801"/>
    </source>
</evidence>
<keyword evidence="1" id="KW-0547">Nucleotide-binding</keyword>
<dbReference type="AlphaFoldDB" id="A0A0R1PYF8"/>
<evidence type="ECO:0000313" key="6">
    <source>
        <dbReference type="Proteomes" id="UP000051155"/>
    </source>
</evidence>
<dbReference type="Pfam" id="PF02682">
    <property type="entry name" value="CT_C_D"/>
    <property type="match status" value="1"/>
</dbReference>
<keyword evidence="6" id="KW-1185">Reference proteome</keyword>
<dbReference type="PATRIC" id="fig|1423812.3.peg.1941"/>
<accession>A0A0R1PYF8</accession>
<dbReference type="Gene3D" id="2.40.100.10">
    <property type="entry name" value="Cyclophilin-like"/>
    <property type="match status" value="1"/>
</dbReference>
<dbReference type="PANTHER" id="PTHR34698:SF2">
    <property type="entry name" value="5-OXOPROLINASE SUBUNIT B"/>
    <property type="match status" value="1"/>
</dbReference>